<gene>
    <name evidence="1" type="ORF">BS101_05240</name>
</gene>
<protein>
    <submittedName>
        <fullName evidence="1">Uncharacterized protein</fullName>
    </submittedName>
</protein>
<organism evidence="1 2">
    <name type="scientific">Clostridium kluyveri</name>
    <dbReference type="NCBI Taxonomy" id="1534"/>
    <lineage>
        <taxon>Bacteria</taxon>
        <taxon>Bacillati</taxon>
        <taxon>Bacillota</taxon>
        <taxon>Clostridia</taxon>
        <taxon>Eubacteriales</taxon>
        <taxon>Clostridiaceae</taxon>
        <taxon>Clostridium</taxon>
    </lineage>
</organism>
<dbReference type="AlphaFoldDB" id="A0A1L5F587"/>
<dbReference type="Proteomes" id="UP000184604">
    <property type="component" value="Chromosome"/>
</dbReference>
<dbReference type="OrthoDB" id="1873312at2"/>
<name>A0A1L5F587_CLOKL</name>
<dbReference type="RefSeq" id="WP_073537869.1">
    <property type="nucleotide sequence ID" value="NZ_CP018335.1"/>
</dbReference>
<sequence>MPEKYWPETVILWGAGATKNLGLHATKELIKLILDISNNDFSFLKDKDKKLADAFKKLVTEDLIRDPMLSRIYDLKALDIIISTNNKFNMHDLFTMLDQLIENDMGFNAFCNGRTQFLRVERVKAAKRCLILLIEELERLSVQKTPGYVDKEKIEPYYEFAKILTELMVEEARAFEDRGYKRDTRRFYLYSYAIISFNWDPLILWNIFNVHKEENRNPICLKDGLELQLYDDFGTKVASNYLDGDESEIWYTSDESQCRSINDYNYPSRIARIGKVLFPHGMFGSRICPECGKSIITFEEKWDRLSTEIFGPSILQDLQKNWKYKTHKENKYKKGAIECPYCGQITYPYDMTLIIQSLSKQKNVAALEELKTEMGLLMKNAKHIIFAGYSLPLDDIMVKTFFMSSISGNDKNKLKCTVINYDEKYRGEDWLTGQNIYKYMRRSKNHSVVECIRNVLDIFLEKNIRVCLKGIPEVFMKDGSISKKKVIDILYPRDYFREGFPIKRD</sequence>
<evidence type="ECO:0000313" key="2">
    <source>
        <dbReference type="Proteomes" id="UP000184604"/>
    </source>
</evidence>
<reference evidence="1 2" key="1">
    <citation type="submission" date="2016-12" db="EMBL/GenBank/DDBJ databases">
        <title>Complete genome sequence of Clostridium kluyveri JZZ isolated from the pit mud of a Chinese flavor liquor-making factory.</title>
        <authorList>
            <person name="Wang Y."/>
        </authorList>
    </citation>
    <scope>NUCLEOTIDE SEQUENCE [LARGE SCALE GENOMIC DNA]</scope>
    <source>
        <strain evidence="1 2">JZZ</strain>
    </source>
</reference>
<proteinExistence type="predicted"/>
<dbReference type="EMBL" id="CP018335">
    <property type="protein sequence ID" value="APM38186.1"/>
    <property type="molecule type" value="Genomic_DNA"/>
</dbReference>
<evidence type="ECO:0000313" key="1">
    <source>
        <dbReference type="EMBL" id="APM38186.1"/>
    </source>
</evidence>
<accession>A0A1L5F587</accession>